<dbReference type="Pfam" id="PF09217">
    <property type="entry name" value="EcoRII-N"/>
    <property type="match status" value="1"/>
</dbReference>
<evidence type="ECO:0000313" key="5">
    <source>
        <dbReference type="Proteomes" id="UP000070422"/>
    </source>
</evidence>
<dbReference type="Gene3D" id="3.40.91.80">
    <property type="match status" value="1"/>
</dbReference>
<dbReference type="GO" id="GO:0003677">
    <property type="term" value="F:DNA binding"/>
    <property type="evidence" value="ECO:0007669"/>
    <property type="project" value="InterPro"/>
</dbReference>
<name>A0A133XTR7_9LACT</name>
<keyword evidence="1" id="KW-0378">Hydrolase</keyword>
<dbReference type="EMBL" id="LSCQ01000077">
    <property type="protein sequence ID" value="KXB34335.1"/>
    <property type="molecule type" value="Genomic_DNA"/>
</dbReference>
<dbReference type="PATRIC" id="fig|87541.4.peg.1399"/>
<proteinExistence type="predicted"/>
<evidence type="ECO:0000313" key="4">
    <source>
        <dbReference type="EMBL" id="KXB34335.1"/>
    </source>
</evidence>
<evidence type="ECO:0000259" key="2">
    <source>
        <dbReference type="Pfam" id="PF09019"/>
    </source>
</evidence>
<dbReference type="GO" id="GO:0009036">
    <property type="term" value="F:type II site-specific deoxyribonuclease activity"/>
    <property type="evidence" value="ECO:0007669"/>
    <property type="project" value="InterPro"/>
</dbReference>
<dbReference type="Pfam" id="PF09019">
    <property type="entry name" value="EcoRII-C"/>
    <property type="match status" value="1"/>
</dbReference>
<gene>
    <name evidence="4" type="ORF">HMPREF3187_01414</name>
</gene>
<dbReference type="Gene3D" id="2.40.330.10">
    <property type="entry name" value="DNA-binding pseudobarrel domain"/>
    <property type="match status" value="1"/>
</dbReference>
<reference evidence="4 5" key="1">
    <citation type="submission" date="2016-01" db="EMBL/GenBank/DDBJ databases">
        <authorList>
            <person name="Oliw E.H."/>
        </authorList>
    </citation>
    <scope>NUCLEOTIDE SEQUENCE [LARGE SCALE GENOMIC DNA]</scope>
    <source>
        <strain evidence="4 5">KA00635</strain>
    </source>
</reference>
<dbReference type="OrthoDB" id="9797574at2"/>
<feature type="domain" description="Restriction endonuclease type II EcoRII C-terminal" evidence="2">
    <location>
        <begin position="217"/>
        <end position="382"/>
    </location>
</feature>
<dbReference type="SUPFAM" id="SSF52980">
    <property type="entry name" value="Restriction endonuclease-like"/>
    <property type="match status" value="1"/>
</dbReference>
<accession>A0A133XTR7</accession>
<evidence type="ECO:0000259" key="3">
    <source>
        <dbReference type="Pfam" id="PF09217"/>
    </source>
</evidence>
<evidence type="ECO:0000256" key="1">
    <source>
        <dbReference type="ARBA" id="ARBA00022801"/>
    </source>
</evidence>
<dbReference type="AlphaFoldDB" id="A0A133XTR7"/>
<dbReference type="InterPro" id="IPR015109">
    <property type="entry name" value="Restrct_endonuc_II_EcoRII_C"/>
</dbReference>
<dbReference type="GO" id="GO:0009307">
    <property type="term" value="P:DNA restriction-modification system"/>
    <property type="evidence" value="ECO:0007669"/>
    <property type="project" value="InterPro"/>
</dbReference>
<dbReference type="InterPro" id="IPR023372">
    <property type="entry name" value="Rest_endonuc_II_EcoRII_N"/>
</dbReference>
<protein>
    <submittedName>
        <fullName evidence="4">EcoRII protein</fullName>
    </submittedName>
</protein>
<dbReference type="SUPFAM" id="SSF101936">
    <property type="entry name" value="DNA-binding pseudobarrel domain"/>
    <property type="match status" value="1"/>
</dbReference>
<feature type="domain" description="Restriction endonuclease type II EcoRII N-terminal" evidence="3">
    <location>
        <begin position="19"/>
        <end position="120"/>
    </location>
</feature>
<organism evidence="4 5">
    <name type="scientific">Aerococcus christensenii</name>
    <dbReference type="NCBI Taxonomy" id="87541"/>
    <lineage>
        <taxon>Bacteria</taxon>
        <taxon>Bacillati</taxon>
        <taxon>Bacillota</taxon>
        <taxon>Bacilli</taxon>
        <taxon>Lactobacillales</taxon>
        <taxon>Aerococcaceae</taxon>
        <taxon>Aerococcus</taxon>
    </lineage>
</organism>
<dbReference type="InterPro" id="IPR038365">
    <property type="entry name" value="EcoRII_C_sf"/>
</dbReference>
<comment type="caution">
    <text evidence="4">The sequence shown here is derived from an EMBL/GenBank/DDBJ whole genome shotgun (WGS) entry which is preliminary data.</text>
</comment>
<dbReference type="InterPro" id="IPR015300">
    <property type="entry name" value="DNA-bd_pseudobarrel_sf"/>
</dbReference>
<dbReference type="RefSeq" id="WP_060937132.1">
    <property type="nucleotide sequence ID" value="NZ_KQ959323.1"/>
</dbReference>
<dbReference type="Proteomes" id="UP000070422">
    <property type="component" value="Unassembled WGS sequence"/>
</dbReference>
<dbReference type="InterPro" id="IPR011335">
    <property type="entry name" value="Restrct_endonuc-II-like"/>
</dbReference>
<sequence length="392" mass="44707">MSKEITTKTIGAVLSGGRSYCKFLSANDSGETGGHQSGILISKSAKAMFWSDDEMRENHILKKYGQILWQEDYFTNCTFTWYESKNELRITGFGRGKSPFTAELTGALFVLVKDSEEDYRGYLLNTDDDIEQFLDTFGLTPAETNRPIETNRVSPEILEKQAIDSFIDTLRVDFPASAEMSQAARTIQNQVYLNQTLAVKDPDSILLRWTAQEYTLFRAIEHAKYGDVVAGGFASVDDFVIMANRVLNRRKSRAGKSLEHHLSAIFDENRIQYAAQAVTEGNKKPDFLFPSEEAYHDMTFEIEKLCTLAAKTTCKDRWRQILNEANRLRDECKYLCTMQQGISAAQMDEMQAEKVILVVPKAYHSAYPKEKRERIWTLGKFVNYVKEMEGII</sequence>